<dbReference type="InterPro" id="IPR050679">
    <property type="entry name" value="Bact_HTH_transcr_reg"/>
</dbReference>
<dbReference type="SMART" id="SM00345">
    <property type="entry name" value="HTH_GNTR"/>
    <property type="match status" value="1"/>
</dbReference>
<dbReference type="SUPFAM" id="SSF46785">
    <property type="entry name" value="Winged helix' DNA-binding domain"/>
    <property type="match status" value="1"/>
</dbReference>
<feature type="compositionally biased region" description="Basic and acidic residues" evidence="4">
    <location>
        <begin position="137"/>
        <end position="151"/>
    </location>
</feature>
<accession>A0A3E0GWF5</accession>
<dbReference type="InterPro" id="IPR011663">
    <property type="entry name" value="UTRA"/>
</dbReference>
<proteinExistence type="predicted"/>
<dbReference type="InterPro" id="IPR036390">
    <property type="entry name" value="WH_DNA-bd_sf"/>
</dbReference>
<sequence>MPGGRAHAANQWEHPDFATAAPAGGRTVAAVGTGISLHPIWWVEQNETELAIQVTHPTGARFADRAVSEAGAEVKVELATLAEAGAETPIDAALSTLRVRLREPMADRRLVMLVDGEPISAARVNPTIQNLSTDPADPARHRAGEPVRAGIPEDGRVPRYYAVKTQLLELTGKLGEGAALPSERELAERFGVARMTLRQAVSELVLEGKLQRRHGSGTYVMPPKLVQPLSLVSLSEGIRRQGATPSRKLVTLEHLPADPTLAADLRIEPGDLVLHIERTVEATGQNVGLESTYLAAARFPSLLDVFDPATSLHSCLANRLGVVFAEAEERVETVLATPREAKLIGTNPALPMLLLHRRSLDPDGVPIERVRSLFRGDRFSFSTRLRPED</sequence>
<keyword evidence="2" id="KW-0238">DNA-binding</keyword>
<dbReference type="GO" id="GO:0003700">
    <property type="term" value="F:DNA-binding transcription factor activity"/>
    <property type="evidence" value="ECO:0007669"/>
    <property type="project" value="InterPro"/>
</dbReference>
<gene>
    <name evidence="6" type="ORF">BCF44_12111</name>
</gene>
<dbReference type="GO" id="GO:0003677">
    <property type="term" value="F:DNA binding"/>
    <property type="evidence" value="ECO:0007669"/>
    <property type="project" value="UniProtKB-KW"/>
</dbReference>
<protein>
    <submittedName>
        <fullName evidence="6">GntR family transcriptional regulator</fullName>
    </submittedName>
</protein>
<dbReference type="PRINTS" id="PR00035">
    <property type="entry name" value="HTHGNTR"/>
</dbReference>
<organism evidence="6 7">
    <name type="scientific">Kutzneria buriramensis</name>
    <dbReference type="NCBI Taxonomy" id="1045776"/>
    <lineage>
        <taxon>Bacteria</taxon>
        <taxon>Bacillati</taxon>
        <taxon>Actinomycetota</taxon>
        <taxon>Actinomycetes</taxon>
        <taxon>Pseudonocardiales</taxon>
        <taxon>Pseudonocardiaceae</taxon>
        <taxon>Kutzneria</taxon>
    </lineage>
</organism>
<dbReference type="GO" id="GO:0045892">
    <property type="term" value="P:negative regulation of DNA-templated transcription"/>
    <property type="evidence" value="ECO:0007669"/>
    <property type="project" value="TreeGrafter"/>
</dbReference>
<dbReference type="CDD" id="cd07377">
    <property type="entry name" value="WHTH_GntR"/>
    <property type="match status" value="1"/>
</dbReference>
<dbReference type="PANTHER" id="PTHR44846">
    <property type="entry name" value="MANNOSYL-D-GLYCERATE TRANSPORT/METABOLISM SYSTEM REPRESSOR MNGR-RELATED"/>
    <property type="match status" value="1"/>
</dbReference>
<dbReference type="PROSITE" id="PS50949">
    <property type="entry name" value="HTH_GNTR"/>
    <property type="match status" value="1"/>
</dbReference>
<evidence type="ECO:0000256" key="2">
    <source>
        <dbReference type="ARBA" id="ARBA00023125"/>
    </source>
</evidence>
<dbReference type="SMART" id="SM00866">
    <property type="entry name" value="UTRA"/>
    <property type="match status" value="1"/>
</dbReference>
<dbReference type="Pfam" id="PF07702">
    <property type="entry name" value="UTRA"/>
    <property type="match status" value="1"/>
</dbReference>
<dbReference type="InterPro" id="IPR000524">
    <property type="entry name" value="Tscrpt_reg_HTH_GntR"/>
</dbReference>
<comment type="caution">
    <text evidence="6">The sequence shown here is derived from an EMBL/GenBank/DDBJ whole genome shotgun (WGS) entry which is preliminary data.</text>
</comment>
<dbReference type="AlphaFoldDB" id="A0A3E0GWF5"/>
<dbReference type="PANTHER" id="PTHR44846:SF1">
    <property type="entry name" value="MANNOSYL-D-GLYCERATE TRANSPORT_METABOLISM SYSTEM REPRESSOR MNGR-RELATED"/>
    <property type="match status" value="1"/>
</dbReference>
<dbReference type="Gene3D" id="1.10.10.10">
    <property type="entry name" value="Winged helix-like DNA-binding domain superfamily/Winged helix DNA-binding domain"/>
    <property type="match status" value="1"/>
</dbReference>
<dbReference type="InterPro" id="IPR028978">
    <property type="entry name" value="Chorismate_lyase_/UTRA_dom_sf"/>
</dbReference>
<dbReference type="InterPro" id="IPR036388">
    <property type="entry name" value="WH-like_DNA-bd_sf"/>
</dbReference>
<dbReference type="Pfam" id="PF00392">
    <property type="entry name" value="GntR"/>
    <property type="match status" value="1"/>
</dbReference>
<keyword evidence="3" id="KW-0804">Transcription</keyword>
<feature type="domain" description="HTH gntR-type" evidence="5">
    <location>
        <begin position="155"/>
        <end position="223"/>
    </location>
</feature>
<dbReference type="Gene3D" id="3.40.1410.10">
    <property type="entry name" value="Chorismate lyase-like"/>
    <property type="match status" value="1"/>
</dbReference>
<dbReference type="SUPFAM" id="SSF64288">
    <property type="entry name" value="Chorismate lyase-like"/>
    <property type="match status" value="1"/>
</dbReference>
<evidence type="ECO:0000259" key="5">
    <source>
        <dbReference type="PROSITE" id="PS50949"/>
    </source>
</evidence>
<keyword evidence="7" id="KW-1185">Reference proteome</keyword>
<dbReference type="Proteomes" id="UP000256269">
    <property type="component" value="Unassembled WGS sequence"/>
</dbReference>
<evidence type="ECO:0000256" key="1">
    <source>
        <dbReference type="ARBA" id="ARBA00023015"/>
    </source>
</evidence>
<dbReference type="EMBL" id="QUNO01000021">
    <property type="protein sequence ID" value="REH32465.1"/>
    <property type="molecule type" value="Genomic_DNA"/>
</dbReference>
<evidence type="ECO:0000313" key="7">
    <source>
        <dbReference type="Proteomes" id="UP000256269"/>
    </source>
</evidence>
<feature type="region of interest" description="Disordered" evidence="4">
    <location>
        <begin position="129"/>
        <end position="151"/>
    </location>
</feature>
<keyword evidence="1" id="KW-0805">Transcription regulation</keyword>
<reference evidence="6 7" key="1">
    <citation type="submission" date="2018-08" db="EMBL/GenBank/DDBJ databases">
        <title>Genomic Encyclopedia of Archaeal and Bacterial Type Strains, Phase II (KMG-II): from individual species to whole genera.</title>
        <authorList>
            <person name="Goeker M."/>
        </authorList>
    </citation>
    <scope>NUCLEOTIDE SEQUENCE [LARGE SCALE GENOMIC DNA]</scope>
    <source>
        <strain evidence="6 7">DSM 45791</strain>
    </source>
</reference>
<evidence type="ECO:0000313" key="6">
    <source>
        <dbReference type="EMBL" id="REH32465.1"/>
    </source>
</evidence>
<evidence type="ECO:0000256" key="4">
    <source>
        <dbReference type="SAM" id="MobiDB-lite"/>
    </source>
</evidence>
<evidence type="ECO:0000256" key="3">
    <source>
        <dbReference type="ARBA" id="ARBA00023163"/>
    </source>
</evidence>
<name>A0A3E0GWF5_9PSEU</name>